<protein>
    <recommendedName>
        <fullName evidence="3">DUF2170 domain-containing protein</fullName>
    </recommendedName>
</protein>
<dbReference type="EMBL" id="NXID01000046">
    <property type="protein sequence ID" value="RXK14977.1"/>
    <property type="molecule type" value="Genomic_DNA"/>
</dbReference>
<dbReference type="RefSeq" id="WP_114843220.1">
    <property type="nucleotide sequence ID" value="NZ_CP031220.1"/>
</dbReference>
<comment type="caution">
    <text evidence="1">The sequence shown here is derived from an EMBL/GenBank/DDBJ whole genome shotgun (WGS) entry which is preliminary data.</text>
</comment>
<name>A0AAX2AD72_9BACT</name>
<organism evidence="1 2">
    <name type="scientific">Malaciobacter mytili LMG 24559</name>
    <dbReference type="NCBI Taxonomy" id="1032238"/>
    <lineage>
        <taxon>Bacteria</taxon>
        <taxon>Pseudomonadati</taxon>
        <taxon>Campylobacterota</taxon>
        <taxon>Epsilonproteobacteria</taxon>
        <taxon>Campylobacterales</taxon>
        <taxon>Arcobacteraceae</taxon>
        <taxon>Malaciobacter</taxon>
    </lineage>
</organism>
<sequence length="147" mass="17179">MKKIELLKSLLEELKDSIDISLLIENVNKDLEIKNFDIHNNNLSIDLKVKNDNPVLTKYNTVMPCVEVDFYKLPSEIRPILEEIGADATPSDPSWVNVYLYATYQLERPANKPSVYFDANKYSDETLQLFKDFYNSVKDFKYIIVKY</sequence>
<dbReference type="AlphaFoldDB" id="A0AAX2AD72"/>
<gene>
    <name evidence="1" type="ORF">CP985_10930</name>
</gene>
<evidence type="ECO:0000313" key="1">
    <source>
        <dbReference type="EMBL" id="RXK14977.1"/>
    </source>
</evidence>
<dbReference type="KEGG" id="amyt:AMYT_a0011"/>
<reference evidence="1 2" key="1">
    <citation type="submission" date="2017-09" db="EMBL/GenBank/DDBJ databases">
        <title>Genomics of the genus Arcobacter.</title>
        <authorList>
            <person name="Perez-Cataluna A."/>
            <person name="Figueras M.J."/>
            <person name="Salas-Masso N."/>
        </authorList>
    </citation>
    <scope>NUCLEOTIDE SEQUENCE [LARGE SCALE GENOMIC DNA]</scope>
    <source>
        <strain evidence="1 2">CECT 7386</strain>
    </source>
</reference>
<keyword evidence="2" id="KW-1185">Reference proteome</keyword>
<evidence type="ECO:0000313" key="2">
    <source>
        <dbReference type="Proteomes" id="UP000290092"/>
    </source>
</evidence>
<proteinExistence type="predicted"/>
<dbReference type="Proteomes" id="UP000290092">
    <property type="component" value="Unassembled WGS sequence"/>
</dbReference>
<evidence type="ECO:0008006" key="3">
    <source>
        <dbReference type="Google" id="ProtNLM"/>
    </source>
</evidence>
<accession>A0AAX2AD72</accession>